<gene>
    <name evidence="4" type="ORF">Anas_06674</name>
</gene>
<feature type="region of interest" description="Disordered" evidence="2">
    <location>
        <begin position="1"/>
        <end position="20"/>
    </location>
</feature>
<dbReference type="PROSITE" id="PS00018">
    <property type="entry name" value="EF_HAND_1"/>
    <property type="match status" value="1"/>
</dbReference>
<organism evidence="4 5">
    <name type="scientific">Armadillidium nasatum</name>
    <dbReference type="NCBI Taxonomy" id="96803"/>
    <lineage>
        <taxon>Eukaryota</taxon>
        <taxon>Metazoa</taxon>
        <taxon>Ecdysozoa</taxon>
        <taxon>Arthropoda</taxon>
        <taxon>Crustacea</taxon>
        <taxon>Multicrustacea</taxon>
        <taxon>Malacostraca</taxon>
        <taxon>Eumalacostraca</taxon>
        <taxon>Peracarida</taxon>
        <taxon>Isopoda</taxon>
        <taxon>Oniscidea</taxon>
        <taxon>Crinocheta</taxon>
        <taxon>Armadillidiidae</taxon>
        <taxon>Armadillidium</taxon>
    </lineage>
</organism>
<reference evidence="4 5" key="1">
    <citation type="journal article" date="2019" name="PLoS Biol.">
        <title>Sex chromosomes control vertical transmission of feminizing Wolbachia symbionts in an isopod.</title>
        <authorList>
            <person name="Becking T."/>
            <person name="Chebbi M.A."/>
            <person name="Giraud I."/>
            <person name="Moumen B."/>
            <person name="Laverre T."/>
            <person name="Caubet Y."/>
            <person name="Peccoud J."/>
            <person name="Gilbert C."/>
            <person name="Cordaux R."/>
        </authorList>
    </citation>
    <scope>NUCLEOTIDE SEQUENCE [LARGE SCALE GENOMIC DNA]</scope>
    <source>
        <strain evidence="4">ANa2</strain>
        <tissue evidence="4">Whole body excluding digestive tract and cuticle</tissue>
    </source>
</reference>
<dbReference type="InterPro" id="IPR002048">
    <property type="entry name" value="EF_hand_dom"/>
</dbReference>
<evidence type="ECO:0000313" key="5">
    <source>
        <dbReference type="Proteomes" id="UP000326759"/>
    </source>
</evidence>
<evidence type="ECO:0000256" key="1">
    <source>
        <dbReference type="ARBA" id="ARBA00022837"/>
    </source>
</evidence>
<proteinExistence type="predicted"/>
<dbReference type="PROSITE" id="PS50222">
    <property type="entry name" value="EF_HAND_2"/>
    <property type="match status" value="1"/>
</dbReference>
<dbReference type="GO" id="GO:0005509">
    <property type="term" value="F:calcium ion binding"/>
    <property type="evidence" value="ECO:0007669"/>
    <property type="project" value="InterPro"/>
</dbReference>
<dbReference type="AlphaFoldDB" id="A0A5N5SJQ3"/>
<dbReference type="Proteomes" id="UP000326759">
    <property type="component" value="Unassembled WGS sequence"/>
</dbReference>
<evidence type="ECO:0000313" key="4">
    <source>
        <dbReference type="EMBL" id="KAB7494207.1"/>
    </source>
</evidence>
<dbReference type="OrthoDB" id="10271176at2759"/>
<evidence type="ECO:0000259" key="3">
    <source>
        <dbReference type="PROSITE" id="PS50222"/>
    </source>
</evidence>
<sequence length="96" mass="11153">MAPNFFSSTPKSIPPIGKRESFRSMGMEEELRKMKVHHMISTLNQVIPFIDQDEDGTISVEEFVQIPVIRKALQVDWKDVLVPKDQQKFGSLFRFE</sequence>
<dbReference type="InterPro" id="IPR011992">
    <property type="entry name" value="EF-hand-dom_pair"/>
</dbReference>
<dbReference type="SUPFAM" id="SSF47473">
    <property type="entry name" value="EF-hand"/>
    <property type="match status" value="1"/>
</dbReference>
<dbReference type="EMBL" id="SEYY01024331">
    <property type="protein sequence ID" value="KAB7494207.1"/>
    <property type="molecule type" value="Genomic_DNA"/>
</dbReference>
<feature type="domain" description="EF-hand" evidence="3">
    <location>
        <begin position="38"/>
        <end position="73"/>
    </location>
</feature>
<feature type="compositionally biased region" description="Polar residues" evidence="2">
    <location>
        <begin position="1"/>
        <end position="11"/>
    </location>
</feature>
<comment type="caution">
    <text evidence="4">The sequence shown here is derived from an EMBL/GenBank/DDBJ whole genome shotgun (WGS) entry which is preliminary data.</text>
</comment>
<evidence type="ECO:0000256" key="2">
    <source>
        <dbReference type="SAM" id="MobiDB-lite"/>
    </source>
</evidence>
<name>A0A5N5SJQ3_9CRUS</name>
<dbReference type="InterPro" id="IPR018247">
    <property type="entry name" value="EF_Hand_1_Ca_BS"/>
</dbReference>
<dbReference type="Gene3D" id="1.10.238.10">
    <property type="entry name" value="EF-hand"/>
    <property type="match status" value="1"/>
</dbReference>
<keyword evidence="5" id="KW-1185">Reference proteome</keyword>
<accession>A0A5N5SJQ3</accession>
<protein>
    <recommendedName>
        <fullName evidence="3">EF-hand domain-containing protein</fullName>
    </recommendedName>
</protein>
<keyword evidence="1" id="KW-0106">Calcium</keyword>